<dbReference type="Proteomes" id="UP000016487">
    <property type="component" value="Unassembled WGS sequence"/>
</dbReference>
<dbReference type="GO" id="GO:0003677">
    <property type="term" value="F:DNA binding"/>
    <property type="evidence" value="ECO:0007669"/>
    <property type="project" value="UniProtKB-KW"/>
</dbReference>
<dbReference type="EMBL" id="AHBZ03000027">
    <property type="protein sequence ID" value="KAF7764707.1"/>
    <property type="molecule type" value="Genomic_DNA"/>
</dbReference>
<dbReference type="InterPro" id="IPR036384">
    <property type="entry name" value="Tus_sf"/>
</dbReference>
<dbReference type="Gene3D" id="3.50.14.10">
    <property type="entry name" value="Replication terminator Tus, domain 1 superfamily/Replication terminator Tus"/>
    <property type="match status" value="1"/>
</dbReference>
<dbReference type="InterPro" id="IPR008865">
    <property type="entry name" value="DNA_replication_term_site-bd"/>
</dbReference>
<dbReference type="SUPFAM" id="SSF56596">
    <property type="entry name" value="Replication terminator protein (Tus)"/>
    <property type="match status" value="1"/>
</dbReference>
<dbReference type="RefSeq" id="WP_010365323.1">
    <property type="nucleotide sequence ID" value="NZ_AHBZ03000027.1"/>
</dbReference>
<dbReference type="GO" id="GO:0005737">
    <property type="term" value="C:cytoplasm"/>
    <property type="evidence" value="ECO:0007669"/>
    <property type="project" value="InterPro"/>
</dbReference>
<reference evidence="4" key="1">
    <citation type="journal article" date="2012" name="J. Bacteriol.">
        <title>Genome sequences of type strains of seven species of the marine bacterium Pseudoalteromonas.</title>
        <authorList>
            <person name="Xie B.B."/>
            <person name="Shu Y.L."/>
            <person name="Qin Q.L."/>
            <person name="Rong J.C."/>
            <person name="Zhang X.Y."/>
            <person name="Chen X.L."/>
            <person name="Shi M."/>
            <person name="He H.L."/>
            <person name="Zhou B.C."/>
            <person name="Zhang Y.Z."/>
        </authorList>
    </citation>
    <scope>NUCLEOTIDE SEQUENCE</scope>
    <source>
        <strain evidence="4">DSM 8771</strain>
    </source>
</reference>
<evidence type="ECO:0000313" key="5">
    <source>
        <dbReference type="Proteomes" id="UP000016487"/>
    </source>
</evidence>
<name>A0AAD4AF28_9GAMM</name>
<evidence type="ECO:0000313" key="4">
    <source>
        <dbReference type="EMBL" id="KAF7764707.1"/>
    </source>
</evidence>
<accession>A0AAD4AF28</accession>
<gene>
    <name evidence="4" type="primary">tus</name>
    <name evidence="4" type="ORF">PCIT_b0757</name>
</gene>
<sequence length="293" mass="34352">MSSSDTQFSIRAHFNYLQEQLFLFCDELKDSNILSATYYQLPIIQKELEEHAPEYINVEEITGRNAIDKIIYAYKDLFLDEKESGKVIQRHPGLICINDEQLSLQRRLKEVNKAKNDFKQAILSIENNDARFEAVHSAVPNLITLAAYRKIHSELAEPYSVRFTWMTKHATRTLSKEIALEMLNKSANYNNPRMIDQESWSSIVQNEKLRVTNLPDKSKLRIRRPTRVSPEVNVRFTAENRYHVSAALPFILFNPDKNTKLGRLKNYEKVENHPRKKEYNFLVDRIYLEKVSD</sequence>
<keyword evidence="1" id="KW-0963">Cytoplasm</keyword>
<evidence type="ECO:0000256" key="1">
    <source>
        <dbReference type="ARBA" id="ARBA00022490"/>
    </source>
</evidence>
<protein>
    <submittedName>
        <fullName evidence="4">DNA replication terminus site-binding protein</fullName>
    </submittedName>
</protein>
<dbReference type="Pfam" id="PF05472">
    <property type="entry name" value="Ter"/>
    <property type="match status" value="1"/>
</dbReference>
<dbReference type="GO" id="GO:0006274">
    <property type="term" value="P:DNA replication termination"/>
    <property type="evidence" value="ECO:0007669"/>
    <property type="project" value="InterPro"/>
</dbReference>
<proteinExistence type="predicted"/>
<keyword evidence="2" id="KW-0235">DNA replication</keyword>
<organism evidence="4 5">
    <name type="scientific">Pseudoalteromonas citrea</name>
    <dbReference type="NCBI Taxonomy" id="43655"/>
    <lineage>
        <taxon>Bacteria</taxon>
        <taxon>Pseudomonadati</taxon>
        <taxon>Pseudomonadota</taxon>
        <taxon>Gammaproteobacteria</taxon>
        <taxon>Alteromonadales</taxon>
        <taxon>Pseudoalteromonadaceae</taxon>
        <taxon>Pseudoalteromonas</taxon>
    </lineage>
</organism>
<dbReference type="Gene3D" id="3.30.54.10">
    <property type="match status" value="1"/>
</dbReference>
<reference evidence="4" key="2">
    <citation type="submission" date="2015-03" db="EMBL/GenBank/DDBJ databases">
        <title>Genome sequence of Pseudoalteromonas citrea.</title>
        <authorList>
            <person name="Xie B.-B."/>
            <person name="Rong J.-C."/>
            <person name="Qin Q.-L."/>
            <person name="Zhang Y.-Z."/>
        </authorList>
    </citation>
    <scope>NUCLEOTIDE SEQUENCE</scope>
    <source>
        <strain evidence="4">DSM 8771</strain>
    </source>
</reference>
<dbReference type="AlphaFoldDB" id="A0AAD4AF28"/>
<keyword evidence="3" id="KW-0238">DNA-binding</keyword>
<evidence type="ECO:0000256" key="2">
    <source>
        <dbReference type="ARBA" id="ARBA00022705"/>
    </source>
</evidence>
<evidence type="ECO:0000256" key="3">
    <source>
        <dbReference type="ARBA" id="ARBA00023125"/>
    </source>
</evidence>
<comment type="caution">
    <text evidence="4">The sequence shown here is derived from an EMBL/GenBank/DDBJ whole genome shotgun (WGS) entry which is preliminary data.</text>
</comment>
<dbReference type="InterPro" id="IPR036381">
    <property type="entry name" value="Tus_dom1"/>
</dbReference>